<gene>
    <name evidence="3" type="ORF">WJX74_007735</name>
</gene>
<feature type="compositionally biased region" description="Polar residues" evidence="1">
    <location>
        <begin position="325"/>
        <end position="340"/>
    </location>
</feature>
<protein>
    <recommendedName>
        <fullName evidence="2">CTLH domain-containing protein</fullName>
    </recommendedName>
</protein>
<evidence type="ECO:0000256" key="1">
    <source>
        <dbReference type="SAM" id="MobiDB-lite"/>
    </source>
</evidence>
<comment type="caution">
    <text evidence="3">The sequence shown here is derived from an EMBL/GenBank/DDBJ whole genome shotgun (WGS) entry which is preliminary data.</text>
</comment>
<dbReference type="PROSITE" id="PS50897">
    <property type="entry name" value="CTLH"/>
    <property type="match status" value="1"/>
</dbReference>
<dbReference type="Pfam" id="PF10607">
    <property type="entry name" value="CTLH"/>
    <property type="match status" value="1"/>
</dbReference>
<dbReference type="Proteomes" id="UP001438707">
    <property type="component" value="Unassembled WGS sequence"/>
</dbReference>
<evidence type="ECO:0000313" key="3">
    <source>
        <dbReference type="EMBL" id="KAK9825307.1"/>
    </source>
</evidence>
<feature type="region of interest" description="Disordered" evidence="1">
    <location>
        <begin position="294"/>
        <end position="340"/>
    </location>
</feature>
<feature type="region of interest" description="Disordered" evidence="1">
    <location>
        <begin position="356"/>
        <end position="411"/>
    </location>
</feature>
<accession>A0AAW1QUZ3</accession>
<feature type="domain" description="CTLH" evidence="2">
    <location>
        <begin position="47"/>
        <end position="98"/>
    </location>
</feature>
<dbReference type="EMBL" id="JALJOS010000025">
    <property type="protein sequence ID" value="KAK9825307.1"/>
    <property type="molecule type" value="Genomic_DNA"/>
</dbReference>
<dbReference type="InterPro" id="IPR006595">
    <property type="entry name" value="CTLH_C"/>
</dbReference>
<dbReference type="InterPro" id="IPR024964">
    <property type="entry name" value="CTLH/CRA"/>
</dbReference>
<feature type="compositionally biased region" description="Polar residues" evidence="1">
    <location>
        <begin position="359"/>
        <end position="386"/>
    </location>
</feature>
<keyword evidence="4" id="KW-1185">Reference proteome</keyword>
<reference evidence="3 4" key="1">
    <citation type="journal article" date="2024" name="Nat. Commun.">
        <title>Phylogenomics reveals the evolutionary origins of lichenization in chlorophyte algae.</title>
        <authorList>
            <person name="Puginier C."/>
            <person name="Libourel C."/>
            <person name="Otte J."/>
            <person name="Skaloud P."/>
            <person name="Haon M."/>
            <person name="Grisel S."/>
            <person name="Petersen M."/>
            <person name="Berrin J.G."/>
            <person name="Delaux P.M."/>
            <person name="Dal Grande F."/>
            <person name="Keller J."/>
        </authorList>
    </citation>
    <scope>NUCLEOTIDE SEQUENCE [LARGE SCALE GENOMIC DNA]</scope>
    <source>
        <strain evidence="3 4">SAG 2145</strain>
    </source>
</reference>
<evidence type="ECO:0000313" key="4">
    <source>
        <dbReference type="Proteomes" id="UP001438707"/>
    </source>
</evidence>
<evidence type="ECO:0000259" key="2">
    <source>
        <dbReference type="PROSITE" id="PS50897"/>
    </source>
</evidence>
<feature type="region of interest" description="Disordered" evidence="1">
    <location>
        <begin position="615"/>
        <end position="638"/>
    </location>
</feature>
<name>A0AAW1QUZ3_9CHLO</name>
<dbReference type="AlphaFoldDB" id="A0AAW1QUZ3"/>
<organism evidence="3 4">
    <name type="scientific">Apatococcus lobatus</name>
    <dbReference type="NCBI Taxonomy" id="904363"/>
    <lineage>
        <taxon>Eukaryota</taxon>
        <taxon>Viridiplantae</taxon>
        <taxon>Chlorophyta</taxon>
        <taxon>core chlorophytes</taxon>
        <taxon>Trebouxiophyceae</taxon>
        <taxon>Chlorellales</taxon>
        <taxon>Chlorellaceae</taxon>
        <taxon>Apatococcus</taxon>
    </lineage>
</organism>
<sequence length="678" mass="74433">MQPLAQSDEAQAINQDWLDKLVLTYLQQQTELQAESSCSARLLTGCEKVRQLVENGRIREALSISEHIHPAPTKDLRLVFQLKRQQLVELLRQAPSQDGCASLTFIRQELAPLALEAYDTSYAEFRKCLLLLVYPKDAAFGPVQQEWDPASRTRLASVLCRTLRQAAGVQPCKLALLIRYLSRMMMLLKRFDAPEAAGNDPAVLKAASRLDTRARDCAPLPCASRERFPEDLVQYLREAAGITRQEAVDSLRHTDGNMNQALDNELSSWHIDIPYLDQLVEDYANCRGLTKQSSKAGEHVRSAIPLGGPDAGKLKQPFPPEANTWDGSASSNGPTVALNTPVMSAEPDLDAVYMHSEQRSPGSSNGDHNQESRQSTAYSRSASQSPPHKALRSHNGASPHAGMLSHAEQPYQQASTDFGRYQRLAMLLTRVRTCCETGSAEQVEAAVVAELGPSFLESNPEVAFQLQRCQFGQLVQDGHTEQALRLLRHSMAPIALSLQHLQPCLKAATACLLPHSALQHQFEGIPPAPKALQQSLEAALDLPEPMLMRVLRLLLHCHARWLKVQRCSDRFEEHLGICQLRGSRAEAVPCRRPRPPTPTGMVGDDMLQSAAVAAPGGDADYEGAQSMDEGEDSPAAEGVPEGPILLLMEWSGLPRNMAIDLLAAHGNDPNAVLADLYN</sequence>
<proteinExistence type="predicted"/>